<dbReference type="GO" id="GO:0051287">
    <property type="term" value="F:NAD binding"/>
    <property type="evidence" value="ECO:0007669"/>
    <property type="project" value="UniProtKB-UniRule"/>
</dbReference>
<evidence type="ECO:0000313" key="12">
    <source>
        <dbReference type="EMBL" id="BAS27113.1"/>
    </source>
</evidence>
<name>A0A0K2SJ34_LIMPI</name>
<evidence type="ECO:0000256" key="7">
    <source>
        <dbReference type="ARBA" id="ARBA00048126"/>
    </source>
</evidence>
<evidence type="ECO:0000256" key="5">
    <source>
        <dbReference type="ARBA" id="ARBA00023002"/>
    </source>
</evidence>
<organism evidence="12 13">
    <name type="scientific">Limnochorda pilosa</name>
    <dbReference type="NCBI Taxonomy" id="1555112"/>
    <lineage>
        <taxon>Bacteria</taxon>
        <taxon>Bacillati</taxon>
        <taxon>Bacillota</taxon>
        <taxon>Limnochordia</taxon>
        <taxon>Limnochordales</taxon>
        <taxon>Limnochordaceae</taxon>
        <taxon>Limnochorda</taxon>
    </lineage>
</organism>
<dbReference type="CDD" id="cd04902">
    <property type="entry name" value="ACT_3PGDH-xct"/>
    <property type="match status" value="1"/>
</dbReference>
<protein>
    <recommendedName>
        <fullName evidence="4 9">D-3-phosphoglycerate dehydrogenase</fullName>
        <ecNumber evidence="9">1.1.1.95</ecNumber>
    </recommendedName>
</protein>
<dbReference type="PROSITE" id="PS00065">
    <property type="entry name" value="D_2_HYDROXYACID_DH_1"/>
    <property type="match status" value="1"/>
</dbReference>
<keyword evidence="13" id="KW-1185">Reference proteome</keyword>
<dbReference type="Gene3D" id="3.30.1330.90">
    <property type="entry name" value="D-3-phosphoglycerate dehydrogenase, domain 3"/>
    <property type="match status" value="1"/>
</dbReference>
<dbReference type="PROSITE" id="PS00670">
    <property type="entry name" value="D_2_HYDROXYACID_DH_2"/>
    <property type="match status" value="1"/>
</dbReference>
<reference evidence="13" key="2">
    <citation type="journal article" date="2016" name="Int. J. Syst. Evol. Microbiol.">
        <title>Complete genome sequence and cell structure of Limnochorda pilosa, a Gram-negative spore-former within the phylum Firmicutes.</title>
        <authorList>
            <person name="Watanabe M."/>
            <person name="Kojima H."/>
            <person name="Fukui M."/>
        </authorList>
    </citation>
    <scope>NUCLEOTIDE SEQUENCE [LARGE SCALE GENOMIC DNA]</scope>
    <source>
        <strain evidence="13">HC45</strain>
    </source>
</reference>
<evidence type="ECO:0000256" key="8">
    <source>
        <dbReference type="ARBA" id="ARBA00048731"/>
    </source>
</evidence>
<evidence type="ECO:0000256" key="4">
    <source>
        <dbReference type="ARBA" id="ARBA00021582"/>
    </source>
</evidence>
<proteinExistence type="inferred from homology"/>
<dbReference type="Gene3D" id="3.40.50.720">
    <property type="entry name" value="NAD(P)-binding Rossmann-like Domain"/>
    <property type="match status" value="2"/>
</dbReference>
<keyword evidence="9" id="KW-0028">Amino-acid biosynthesis</keyword>
<dbReference type="Gene3D" id="3.30.70.260">
    <property type="match status" value="1"/>
</dbReference>
<dbReference type="InterPro" id="IPR029009">
    <property type="entry name" value="ASB_dom_sf"/>
</dbReference>
<dbReference type="PROSITE" id="PS00671">
    <property type="entry name" value="D_2_HYDROXYACID_DH_3"/>
    <property type="match status" value="1"/>
</dbReference>
<dbReference type="InterPro" id="IPR002912">
    <property type="entry name" value="ACT_dom"/>
</dbReference>
<comment type="function">
    <text evidence="1">Catalyzes the reversible oxidation of 3-phospho-D-glycerate to 3-phosphonooxypyruvate, the first step of the phosphorylated L-serine biosynthesis pathway. Also catalyzes the reversible oxidation of 2-hydroxyglutarate to 2-oxoglutarate.</text>
</comment>
<sequence>MRARVLVADTLDAAGVERLRAEPELEVEVRTGLGREALVEAIPAYDGLVVRSSTQVTAEVLEAGKRLRVVGRAGVGVDNIDVEAATRRGVLVVNAPEGNTLAAAEHTLAMLLAAARWIPQAHASLVRDHQWDRKRFMGVQLQGKVLGVVGLGRIGSEVARRARALGMRVLAYDPFIGPERAGELGVELRELEAIYPEADAFTLHTPLTEQTRHLLGAEAFARMKRGVILVNCARGGLVDEAALLAALESGQVRAAALDVFEEEPPRSSPLLEHPHVVATPHLGASTHEAQLHVALEIAEQVARALKGEPVAHAVNAPGLPPELARQLEPYVRLAQKLGELFTGWASGAGAFWPRVEVVYSGSIASRDVRPLTNALLVGLLQPVLQEAVNAVNAPVLARQRQLRVNEVREADGGGPGRITVRAGGDAPGSEGLRGGAEAAPVGGRSSGPPQVSGTVDDAGRPILVAVDGYPVHVSSTGHVLLAYNRDQPGVIGAVGTLLGQSGVNIAFMQVGRRRPGEEAVMVLGLDNPIPDPVARRLREFDELWHVVIARW</sequence>
<dbReference type="InterPro" id="IPR036291">
    <property type="entry name" value="NAD(P)-bd_dom_sf"/>
</dbReference>
<dbReference type="FunFam" id="3.40.50.720:FF:000021">
    <property type="entry name" value="D-3-phosphoglycerate dehydrogenase"/>
    <property type="match status" value="1"/>
</dbReference>
<dbReference type="KEGG" id="lpil:LIP_1256"/>
<dbReference type="PATRIC" id="fig|1555112.3.peg.1303"/>
<dbReference type="GO" id="GO:0006564">
    <property type="term" value="P:L-serine biosynthetic process"/>
    <property type="evidence" value="ECO:0007669"/>
    <property type="project" value="UniProtKB-UniRule"/>
</dbReference>
<dbReference type="OrthoDB" id="9805416at2"/>
<dbReference type="Pfam" id="PF19304">
    <property type="entry name" value="PGDH_inter"/>
    <property type="match status" value="1"/>
</dbReference>
<dbReference type="RefSeq" id="WP_068135531.1">
    <property type="nucleotide sequence ID" value="NZ_AP014924.1"/>
</dbReference>
<comment type="pathway">
    <text evidence="2 9">Amino-acid biosynthesis; L-serine biosynthesis; L-serine from 3-phospho-D-glycerate: step 1/3.</text>
</comment>
<keyword evidence="5 9" id="KW-0560">Oxidoreductase</keyword>
<evidence type="ECO:0000259" key="11">
    <source>
        <dbReference type="PROSITE" id="PS51671"/>
    </source>
</evidence>
<comment type="catalytic activity">
    <reaction evidence="7">
        <text>(R)-2-hydroxyglutarate + NAD(+) = 2-oxoglutarate + NADH + H(+)</text>
        <dbReference type="Rhea" id="RHEA:49612"/>
        <dbReference type="ChEBI" id="CHEBI:15378"/>
        <dbReference type="ChEBI" id="CHEBI:15801"/>
        <dbReference type="ChEBI" id="CHEBI:16810"/>
        <dbReference type="ChEBI" id="CHEBI:57540"/>
        <dbReference type="ChEBI" id="CHEBI:57945"/>
        <dbReference type="EC" id="1.1.1.399"/>
    </reaction>
</comment>
<dbReference type="NCBIfam" id="TIGR01327">
    <property type="entry name" value="PGDH"/>
    <property type="match status" value="1"/>
</dbReference>
<dbReference type="UniPathway" id="UPA00135">
    <property type="reaction ID" value="UER00196"/>
</dbReference>
<comment type="similarity">
    <text evidence="3 9">Belongs to the D-isomer specific 2-hydroxyacid dehydrogenase family.</text>
</comment>
<dbReference type="CDD" id="cd12173">
    <property type="entry name" value="PGDH_4"/>
    <property type="match status" value="1"/>
</dbReference>
<keyword evidence="6 9" id="KW-0520">NAD</keyword>
<feature type="domain" description="ACT" evidence="11">
    <location>
        <begin position="479"/>
        <end position="551"/>
    </location>
</feature>
<dbReference type="InterPro" id="IPR006139">
    <property type="entry name" value="D-isomer_2_OHA_DH_cat_dom"/>
</dbReference>
<dbReference type="SUPFAM" id="SSF143548">
    <property type="entry name" value="Serine metabolism enzymes domain"/>
    <property type="match status" value="1"/>
</dbReference>
<dbReference type="SUPFAM" id="SSF55021">
    <property type="entry name" value="ACT-like"/>
    <property type="match status" value="1"/>
</dbReference>
<dbReference type="EC" id="1.1.1.95" evidence="9"/>
<feature type="region of interest" description="Disordered" evidence="10">
    <location>
        <begin position="409"/>
        <end position="456"/>
    </location>
</feature>
<dbReference type="EMBL" id="AP014924">
    <property type="protein sequence ID" value="BAS27113.1"/>
    <property type="molecule type" value="Genomic_DNA"/>
</dbReference>
<dbReference type="Pfam" id="PF00389">
    <property type="entry name" value="2-Hacid_dh"/>
    <property type="match status" value="1"/>
</dbReference>
<reference evidence="13" key="1">
    <citation type="submission" date="2015-07" db="EMBL/GenBank/DDBJ databases">
        <title>Complete genome sequence and phylogenetic analysis of Limnochorda pilosa.</title>
        <authorList>
            <person name="Watanabe M."/>
            <person name="Kojima H."/>
            <person name="Fukui M."/>
        </authorList>
    </citation>
    <scope>NUCLEOTIDE SEQUENCE [LARGE SCALE GENOMIC DNA]</scope>
    <source>
        <strain evidence="13">HC45</strain>
    </source>
</reference>
<dbReference type="InterPro" id="IPR045626">
    <property type="entry name" value="PGDH_ASB_dom"/>
</dbReference>
<dbReference type="PANTHER" id="PTHR42938">
    <property type="entry name" value="FORMATE DEHYDROGENASE 1"/>
    <property type="match status" value="1"/>
</dbReference>
<evidence type="ECO:0000256" key="10">
    <source>
        <dbReference type="SAM" id="MobiDB-lite"/>
    </source>
</evidence>
<dbReference type="Pfam" id="PF01842">
    <property type="entry name" value="ACT"/>
    <property type="match status" value="1"/>
</dbReference>
<dbReference type="STRING" id="1555112.LIP_1256"/>
<dbReference type="Pfam" id="PF02826">
    <property type="entry name" value="2-Hacid_dh_C"/>
    <property type="match status" value="1"/>
</dbReference>
<dbReference type="GO" id="GO:0004617">
    <property type="term" value="F:phosphoglycerate dehydrogenase activity"/>
    <property type="evidence" value="ECO:0007669"/>
    <property type="project" value="UniProtKB-UniRule"/>
</dbReference>
<dbReference type="InterPro" id="IPR029753">
    <property type="entry name" value="D-isomer_DH_CS"/>
</dbReference>
<dbReference type="InterPro" id="IPR006140">
    <property type="entry name" value="D-isomer_DH_NAD-bd"/>
</dbReference>
<dbReference type="InterPro" id="IPR006236">
    <property type="entry name" value="PGDH"/>
</dbReference>
<dbReference type="FunFam" id="3.30.1330.90:FF:000003">
    <property type="entry name" value="D-3-phosphoglycerate dehydrogenase"/>
    <property type="match status" value="1"/>
</dbReference>
<evidence type="ECO:0000256" key="6">
    <source>
        <dbReference type="ARBA" id="ARBA00023027"/>
    </source>
</evidence>
<evidence type="ECO:0000256" key="3">
    <source>
        <dbReference type="ARBA" id="ARBA00005854"/>
    </source>
</evidence>
<keyword evidence="9" id="KW-0718">Serine biosynthesis</keyword>
<dbReference type="SUPFAM" id="SSF52283">
    <property type="entry name" value="Formate/glycerate dehydrogenase catalytic domain-like"/>
    <property type="match status" value="1"/>
</dbReference>
<dbReference type="PANTHER" id="PTHR42938:SF47">
    <property type="entry name" value="HYDROXYPYRUVATE REDUCTASE"/>
    <property type="match status" value="1"/>
</dbReference>
<dbReference type="SUPFAM" id="SSF51735">
    <property type="entry name" value="NAD(P)-binding Rossmann-fold domains"/>
    <property type="match status" value="1"/>
</dbReference>
<dbReference type="FunFam" id="3.30.70.260:FF:000008">
    <property type="entry name" value="D-3-phosphoglycerate dehydrogenase, chloroplastic"/>
    <property type="match status" value="1"/>
</dbReference>
<evidence type="ECO:0000256" key="9">
    <source>
        <dbReference type="RuleBase" id="RU363003"/>
    </source>
</evidence>
<evidence type="ECO:0000256" key="1">
    <source>
        <dbReference type="ARBA" id="ARBA00003800"/>
    </source>
</evidence>
<accession>A0A0K2SJ34</accession>
<dbReference type="InterPro" id="IPR029752">
    <property type="entry name" value="D-isomer_DH_CS1"/>
</dbReference>
<dbReference type="AlphaFoldDB" id="A0A0K2SJ34"/>
<comment type="catalytic activity">
    <reaction evidence="8 9">
        <text>(2R)-3-phosphoglycerate + NAD(+) = 3-phosphooxypyruvate + NADH + H(+)</text>
        <dbReference type="Rhea" id="RHEA:12641"/>
        <dbReference type="ChEBI" id="CHEBI:15378"/>
        <dbReference type="ChEBI" id="CHEBI:18110"/>
        <dbReference type="ChEBI" id="CHEBI:57540"/>
        <dbReference type="ChEBI" id="CHEBI:57945"/>
        <dbReference type="ChEBI" id="CHEBI:58272"/>
        <dbReference type="EC" id="1.1.1.95"/>
    </reaction>
</comment>
<dbReference type="InterPro" id="IPR045865">
    <property type="entry name" value="ACT-like_dom_sf"/>
</dbReference>
<dbReference type="Proteomes" id="UP000065807">
    <property type="component" value="Chromosome"/>
</dbReference>
<gene>
    <name evidence="12" type="ORF">LIP_1256</name>
</gene>
<evidence type="ECO:0000313" key="13">
    <source>
        <dbReference type="Proteomes" id="UP000065807"/>
    </source>
</evidence>
<evidence type="ECO:0000256" key="2">
    <source>
        <dbReference type="ARBA" id="ARBA00005216"/>
    </source>
</evidence>
<dbReference type="PROSITE" id="PS51671">
    <property type="entry name" value="ACT"/>
    <property type="match status" value="1"/>
</dbReference>